<dbReference type="InterPro" id="IPR016177">
    <property type="entry name" value="DNA-bd_dom_sf"/>
</dbReference>
<dbReference type="InterPro" id="IPR001739">
    <property type="entry name" value="Methyl_CpG_DNA-bd"/>
</dbReference>
<dbReference type="PROSITE" id="PS50982">
    <property type="entry name" value="MBD"/>
    <property type="match status" value="1"/>
</dbReference>
<reference evidence="2 3" key="1">
    <citation type="submission" date="2021-06" db="EMBL/GenBank/DDBJ databases">
        <title>Caerostris extrusa draft genome.</title>
        <authorList>
            <person name="Kono N."/>
            <person name="Arakawa K."/>
        </authorList>
    </citation>
    <scope>NUCLEOTIDE SEQUENCE [LARGE SCALE GENOMIC DNA]</scope>
</reference>
<organism evidence="2 3">
    <name type="scientific">Caerostris extrusa</name>
    <name type="common">Bark spider</name>
    <name type="synonym">Caerostris bankana</name>
    <dbReference type="NCBI Taxonomy" id="172846"/>
    <lineage>
        <taxon>Eukaryota</taxon>
        <taxon>Metazoa</taxon>
        <taxon>Ecdysozoa</taxon>
        <taxon>Arthropoda</taxon>
        <taxon>Chelicerata</taxon>
        <taxon>Arachnida</taxon>
        <taxon>Araneae</taxon>
        <taxon>Araneomorphae</taxon>
        <taxon>Entelegynae</taxon>
        <taxon>Araneoidea</taxon>
        <taxon>Araneidae</taxon>
        <taxon>Caerostris</taxon>
    </lineage>
</organism>
<evidence type="ECO:0000259" key="1">
    <source>
        <dbReference type="PROSITE" id="PS50982"/>
    </source>
</evidence>
<dbReference type="SMART" id="SM00391">
    <property type="entry name" value="MBD"/>
    <property type="match status" value="1"/>
</dbReference>
<dbReference type="PANTHER" id="PTHR16112">
    <property type="entry name" value="METHYL-CPG BINDING PROTEIN, DROSOPHILA"/>
    <property type="match status" value="1"/>
</dbReference>
<sequence>MASFNQDALTNNTIVLNAPFQAPAETLAVANTLSIAKPGSAGEQSPSTVNITFTSESVKQLPGTSQYIAMCAPGSNPSPDSGMYNPATFPSSSTPMDTFPSDKKVFPCVQKFPEPSPILSVQQHSETFITVPFGWKRVISNGKVMYISPSEIYLHSLQEVAVYLQTEGTCKCGLECPLMLNKVFNFNPMATTKCWNVNDLSWNDPTKLCNHKRKIAAMATFHNSTIPLSSLNTSKESGPLVISQPPAKKEACLYQ</sequence>
<protein>
    <submittedName>
        <fullName evidence="2">Methyl-CpG-binding domain protein 5</fullName>
    </submittedName>
</protein>
<name>A0AAV4S6H8_CAEEX</name>
<dbReference type="AlphaFoldDB" id="A0AAV4S6H8"/>
<dbReference type="PANTHER" id="PTHR16112:SF16">
    <property type="entry name" value="SIX-BANDED, ISOFORM H"/>
    <property type="match status" value="1"/>
</dbReference>
<comment type="caution">
    <text evidence="2">The sequence shown here is derived from an EMBL/GenBank/DDBJ whole genome shotgun (WGS) entry which is preliminary data.</text>
</comment>
<feature type="domain" description="MBD" evidence="1">
    <location>
        <begin position="121"/>
        <end position="191"/>
    </location>
</feature>
<dbReference type="GO" id="GO:0005634">
    <property type="term" value="C:nucleus"/>
    <property type="evidence" value="ECO:0007669"/>
    <property type="project" value="TreeGrafter"/>
</dbReference>
<dbReference type="EMBL" id="BPLR01008902">
    <property type="protein sequence ID" value="GIY28070.1"/>
    <property type="molecule type" value="Genomic_DNA"/>
</dbReference>
<dbReference type="GO" id="GO:0003677">
    <property type="term" value="F:DNA binding"/>
    <property type="evidence" value="ECO:0007669"/>
    <property type="project" value="InterPro"/>
</dbReference>
<evidence type="ECO:0000313" key="3">
    <source>
        <dbReference type="Proteomes" id="UP001054945"/>
    </source>
</evidence>
<proteinExistence type="predicted"/>
<evidence type="ECO:0000313" key="2">
    <source>
        <dbReference type="EMBL" id="GIY28070.1"/>
    </source>
</evidence>
<dbReference type="GO" id="GO:0010369">
    <property type="term" value="C:chromocenter"/>
    <property type="evidence" value="ECO:0007669"/>
    <property type="project" value="TreeGrafter"/>
</dbReference>
<keyword evidence="3" id="KW-1185">Reference proteome</keyword>
<accession>A0AAV4S6H8</accession>
<dbReference type="Proteomes" id="UP001054945">
    <property type="component" value="Unassembled WGS sequence"/>
</dbReference>
<dbReference type="GO" id="GO:0003682">
    <property type="term" value="F:chromatin binding"/>
    <property type="evidence" value="ECO:0007669"/>
    <property type="project" value="TreeGrafter"/>
</dbReference>
<dbReference type="SUPFAM" id="SSF54171">
    <property type="entry name" value="DNA-binding domain"/>
    <property type="match status" value="1"/>
</dbReference>
<gene>
    <name evidence="2" type="primary">Mbd5</name>
    <name evidence="2" type="ORF">CEXT_683831</name>
</gene>